<feature type="transmembrane region" description="Helical" evidence="9">
    <location>
        <begin position="207"/>
        <end position="231"/>
    </location>
</feature>
<feature type="transmembrane region" description="Helical" evidence="9">
    <location>
        <begin position="238"/>
        <end position="257"/>
    </location>
</feature>
<evidence type="ECO:0000256" key="6">
    <source>
        <dbReference type="ARBA" id="ARBA00022989"/>
    </source>
</evidence>
<feature type="domain" description="EamA" evidence="10">
    <location>
        <begin position="7"/>
        <end position="139"/>
    </location>
</feature>
<evidence type="ECO:0000256" key="1">
    <source>
        <dbReference type="ARBA" id="ARBA00004651"/>
    </source>
</evidence>
<dbReference type="InterPro" id="IPR000620">
    <property type="entry name" value="EamA_dom"/>
</dbReference>
<feature type="transmembrane region" description="Helical" evidence="9">
    <location>
        <begin position="175"/>
        <end position="195"/>
    </location>
</feature>
<comment type="subcellular location">
    <subcellularLocation>
        <location evidence="1">Cell membrane</location>
        <topology evidence="1">Multi-pass membrane protein</topology>
    </subcellularLocation>
</comment>
<dbReference type="InterPro" id="IPR037185">
    <property type="entry name" value="EmrE-like"/>
</dbReference>
<keyword evidence="3" id="KW-0813">Transport</keyword>
<dbReference type="Pfam" id="PF00892">
    <property type="entry name" value="EamA"/>
    <property type="match status" value="1"/>
</dbReference>
<feature type="transmembrane region" description="Helical" evidence="9">
    <location>
        <begin position="41"/>
        <end position="62"/>
    </location>
</feature>
<feature type="region of interest" description="Disordered" evidence="8">
    <location>
        <begin position="290"/>
        <end position="316"/>
    </location>
</feature>
<feature type="transmembrane region" description="Helical" evidence="9">
    <location>
        <begin position="263"/>
        <end position="284"/>
    </location>
</feature>
<feature type="transmembrane region" description="Helical" evidence="9">
    <location>
        <begin position="124"/>
        <end position="141"/>
    </location>
</feature>
<dbReference type="PANTHER" id="PTHR22911">
    <property type="entry name" value="ACYL-MALONYL CONDENSING ENZYME-RELATED"/>
    <property type="match status" value="1"/>
</dbReference>
<name>A0A6J4S611_9ACTN</name>
<evidence type="ECO:0000256" key="9">
    <source>
        <dbReference type="SAM" id="Phobius"/>
    </source>
</evidence>
<evidence type="ECO:0000256" key="7">
    <source>
        <dbReference type="ARBA" id="ARBA00023136"/>
    </source>
</evidence>
<evidence type="ECO:0000313" key="11">
    <source>
        <dbReference type="EMBL" id="CAA9489711.1"/>
    </source>
</evidence>
<dbReference type="NCBIfam" id="TIGR00688">
    <property type="entry name" value="rarD"/>
    <property type="match status" value="1"/>
</dbReference>
<dbReference type="SUPFAM" id="SSF103481">
    <property type="entry name" value="Multidrug resistance efflux transporter EmrE"/>
    <property type="match status" value="2"/>
</dbReference>
<gene>
    <name evidence="11" type="ORF">AVDCRST_MAG30-1294</name>
</gene>
<proteinExistence type="inferred from homology"/>
<dbReference type="AlphaFoldDB" id="A0A6J4S611"/>
<keyword evidence="4" id="KW-1003">Cell membrane</keyword>
<feature type="transmembrane region" description="Helical" evidence="9">
    <location>
        <begin position="100"/>
        <end position="117"/>
    </location>
</feature>
<dbReference type="InterPro" id="IPR004626">
    <property type="entry name" value="RarD"/>
</dbReference>
<dbReference type="PANTHER" id="PTHR22911:SF137">
    <property type="entry name" value="SOLUTE CARRIER FAMILY 35 MEMBER G2-RELATED"/>
    <property type="match status" value="1"/>
</dbReference>
<evidence type="ECO:0000259" key="10">
    <source>
        <dbReference type="Pfam" id="PF00892"/>
    </source>
</evidence>
<feature type="transmembrane region" description="Helical" evidence="9">
    <location>
        <begin position="147"/>
        <end position="163"/>
    </location>
</feature>
<evidence type="ECO:0000256" key="4">
    <source>
        <dbReference type="ARBA" id="ARBA00022475"/>
    </source>
</evidence>
<organism evidence="11">
    <name type="scientific">uncultured Solirubrobacteraceae bacterium</name>
    <dbReference type="NCBI Taxonomy" id="1162706"/>
    <lineage>
        <taxon>Bacteria</taxon>
        <taxon>Bacillati</taxon>
        <taxon>Actinomycetota</taxon>
        <taxon>Thermoleophilia</taxon>
        <taxon>Solirubrobacterales</taxon>
        <taxon>Solirubrobacteraceae</taxon>
        <taxon>environmental samples</taxon>
    </lineage>
</organism>
<dbReference type="GO" id="GO:0005886">
    <property type="term" value="C:plasma membrane"/>
    <property type="evidence" value="ECO:0007669"/>
    <property type="project" value="UniProtKB-SubCell"/>
</dbReference>
<keyword evidence="7 9" id="KW-0472">Membrane</keyword>
<feature type="transmembrane region" description="Helical" evidence="9">
    <location>
        <begin position="7"/>
        <end position="25"/>
    </location>
</feature>
<accession>A0A6J4S611</accession>
<comment type="similarity">
    <text evidence="2">Belongs to the EamA transporter family.</text>
</comment>
<evidence type="ECO:0000256" key="8">
    <source>
        <dbReference type="SAM" id="MobiDB-lite"/>
    </source>
</evidence>
<reference evidence="11" key="1">
    <citation type="submission" date="2020-02" db="EMBL/GenBank/DDBJ databases">
        <authorList>
            <person name="Meier V. D."/>
        </authorList>
    </citation>
    <scope>NUCLEOTIDE SEQUENCE</scope>
    <source>
        <strain evidence="11">AVDCRST_MAG30</strain>
    </source>
</reference>
<evidence type="ECO:0000256" key="2">
    <source>
        <dbReference type="ARBA" id="ARBA00007362"/>
    </source>
</evidence>
<sequence length="316" mass="33058">MSRIGSGFAAGVGAYLLWGFFPLYWPLLEPAAPVEILAHRIAWSLVLLVVVLAFTGGFAWLSGLDRRQVGLLALAAALITLNWGVFIYGVNSEQVVEVSLGYFINPLVTVALAVTVLHERLRPHQKVAVGIAAVAVAVLALDYGRLPWIALTLACSFALYGLVKKRANVGGTRSLAIETAFLLLPAVGYLIWLGAQGRGTFTTEGAGHVALLVGAGVTTAVPLMLFGAAAIRIPLATVGLLQYLAPVLQFLIGVVIYDEAMPLSRLAGFALVWVALVIFAVDALRAAREGSRSTPSPPPEAGTAVPVLAGSGGRSA</sequence>
<evidence type="ECO:0000256" key="5">
    <source>
        <dbReference type="ARBA" id="ARBA00022692"/>
    </source>
</evidence>
<dbReference type="EMBL" id="CADCVS010000189">
    <property type="protein sequence ID" value="CAA9489711.1"/>
    <property type="molecule type" value="Genomic_DNA"/>
</dbReference>
<protein>
    <submittedName>
        <fullName evidence="11">Uncharacterized inner membrane protein RarD</fullName>
    </submittedName>
</protein>
<keyword evidence="5 9" id="KW-0812">Transmembrane</keyword>
<feature type="transmembrane region" description="Helical" evidence="9">
    <location>
        <begin position="69"/>
        <end position="88"/>
    </location>
</feature>
<evidence type="ECO:0000256" key="3">
    <source>
        <dbReference type="ARBA" id="ARBA00022448"/>
    </source>
</evidence>
<keyword evidence="6 9" id="KW-1133">Transmembrane helix</keyword>